<keyword evidence="1" id="KW-0812">Transmembrane</keyword>
<keyword evidence="1" id="KW-1133">Transmembrane helix</keyword>
<dbReference type="EMBL" id="DMAI01000245">
    <property type="protein sequence ID" value="HAE48791.1"/>
    <property type="molecule type" value="Genomic_DNA"/>
</dbReference>
<dbReference type="Pfam" id="PF19606">
    <property type="entry name" value="DUF6111"/>
    <property type="match status" value="1"/>
</dbReference>
<evidence type="ECO:0000313" key="5">
    <source>
        <dbReference type="Proteomes" id="UP000257706"/>
    </source>
</evidence>
<dbReference type="GeneID" id="97242835"/>
<dbReference type="Proteomes" id="UP000075787">
    <property type="component" value="Unassembled WGS sequence"/>
</dbReference>
<reference evidence="3 4" key="1">
    <citation type="submission" date="2015-12" db="EMBL/GenBank/DDBJ databases">
        <title>Genome sequence of Tistrella mobilis MCCC 1A02139.</title>
        <authorList>
            <person name="Lu L."/>
            <person name="Lai Q."/>
            <person name="Shao Z."/>
            <person name="Qian P."/>
        </authorList>
    </citation>
    <scope>NUCLEOTIDE SEQUENCE [LARGE SCALE GENOMIC DNA]</scope>
    <source>
        <strain evidence="3 4">MCCC 1A02139</strain>
    </source>
</reference>
<organism evidence="3 4">
    <name type="scientific">Tistrella mobilis</name>
    <dbReference type="NCBI Taxonomy" id="171437"/>
    <lineage>
        <taxon>Bacteria</taxon>
        <taxon>Pseudomonadati</taxon>
        <taxon>Pseudomonadota</taxon>
        <taxon>Alphaproteobacteria</taxon>
        <taxon>Geminicoccales</taxon>
        <taxon>Geminicoccaceae</taxon>
        <taxon>Tistrella</taxon>
    </lineage>
</organism>
<evidence type="ECO:0000256" key="1">
    <source>
        <dbReference type="SAM" id="Phobius"/>
    </source>
</evidence>
<evidence type="ECO:0000313" key="4">
    <source>
        <dbReference type="Proteomes" id="UP000075787"/>
    </source>
</evidence>
<protein>
    <submittedName>
        <fullName evidence="3">Uncharacterized protein</fullName>
    </submittedName>
</protein>
<dbReference type="Proteomes" id="UP000257706">
    <property type="component" value="Unassembled WGS sequence"/>
</dbReference>
<dbReference type="RefSeq" id="WP_014747760.1">
    <property type="nucleotide sequence ID" value="NZ_CP121013.1"/>
</dbReference>
<sequence length="89" mass="9703">MRILLTYILPFLAPFLAYAAWMAWAGRVERQRGSRPDAPPVWVTGLAVVVLAAALFLVGHAVGPRPDPGVYVPPRVEDGRIVPGHYGQD</sequence>
<dbReference type="AlphaFoldDB" id="A0A162KVN8"/>
<feature type="transmembrane region" description="Helical" evidence="1">
    <location>
        <begin position="41"/>
        <end position="62"/>
    </location>
</feature>
<keyword evidence="1" id="KW-0472">Membrane</keyword>
<proteinExistence type="predicted"/>
<dbReference type="InterPro" id="IPR046093">
    <property type="entry name" value="DUF6111"/>
</dbReference>
<evidence type="ECO:0000313" key="2">
    <source>
        <dbReference type="EMBL" id="HAE48791.1"/>
    </source>
</evidence>
<name>A0A162KVN8_9PROT</name>
<dbReference type="EMBL" id="LPZR01000158">
    <property type="protein sequence ID" value="KYO52248.1"/>
    <property type="molecule type" value="Genomic_DNA"/>
</dbReference>
<reference evidence="2 5" key="2">
    <citation type="journal article" date="2018" name="Nat. Biotechnol.">
        <title>A standardized bacterial taxonomy based on genome phylogeny substantially revises the tree of life.</title>
        <authorList>
            <person name="Parks D.H."/>
            <person name="Chuvochina M."/>
            <person name="Waite D.W."/>
            <person name="Rinke C."/>
            <person name="Skarshewski A."/>
            <person name="Chaumeil P.A."/>
            <person name="Hugenholtz P."/>
        </authorList>
    </citation>
    <scope>NUCLEOTIDE SEQUENCE [LARGE SCALE GENOMIC DNA]</scope>
    <source>
        <strain evidence="2">UBA8739</strain>
    </source>
</reference>
<evidence type="ECO:0000313" key="3">
    <source>
        <dbReference type="EMBL" id="KYO52248.1"/>
    </source>
</evidence>
<accession>A0A162KVN8</accession>
<comment type="caution">
    <text evidence="3">The sequence shown here is derived from an EMBL/GenBank/DDBJ whole genome shotgun (WGS) entry which is preliminary data.</text>
</comment>
<gene>
    <name evidence="3" type="ORF">AUP44_05815</name>
    <name evidence="2" type="ORF">DCK97_15355</name>
</gene>